<dbReference type="GO" id="GO:0020037">
    <property type="term" value="F:heme binding"/>
    <property type="evidence" value="ECO:0007669"/>
    <property type="project" value="InterPro"/>
</dbReference>
<evidence type="ECO:0000256" key="3">
    <source>
        <dbReference type="ARBA" id="ARBA00023004"/>
    </source>
</evidence>
<name>A0A154QL15_9GAMM</name>
<dbReference type="GO" id="GO:0016491">
    <property type="term" value="F:oxidoreductase activity"/>
    <property type="evidence" value="ECO:0007669"/>
    <property type="project" value="InterPro"/>
</dbReference>
<evidence type="ECO:0000256" key="1">
    <source>
        <dbReference type="ARBA" id="ARBA00022617"/>
    </source>
</evidence>
<keyword evidence="3" id="KW-0408">Iron</keyword>
<dbReference type="SUPFAM" id="SSF54909">
    <property type="entry name" value="Dimeric alpha+beta barrel"/>
    <property type="match status" value="1"/>
</dbReference>
<dbReference type="Pfam" id="PF06778">
    <property type="entry name" value="Chlor_dismutase"/>
    <property type="match status" value="1"/>
</dbReference>
<proteinExistence type="predicted"/>
<dbReference type="InterPro" id="IPR010644">
    <property type="entry name" value="ChdC/CLD"/>
</dbReference>
<comment type="caution">
    <text evidence="4">The sequence shown here is derived from an EMBL/GenBank/DDBJ whole genome shotgun (WGS) entry which is preliminary data.</text>
</comment>
<gene>
    <name evidence="4" type="ORF">RHOFW104T7_06140</name>
</gene>
<evidence type="ECO:0000313" key="4">
    <source>
        <dbReference type="EMBL" id="KZC24915.1"/>
    </source>
</evidence>
<dbReference type="AlphaFoldDB" id="A0A154QL15"/>
<dbReference type="GO" id="GO:0046872">
    <property type="term" value="F:metal ion binding"/>
    <property type="evidence" value="ECO:0007669"/>
    <property type="project" value="UniProtKB-KW"/>
</dbReference>
<dbReference type="STRING" id="416169.RHOFW104T7_06140"/>
<dbReference type="EMBL" id="LVJS01000016">
    <property type="protein sequence ID" value="KZC24915.1"/>
    <property type="molecule type" value="Genomic_DNA"/>
</dbReference>
<dbReference type="PANTHER" id="PTHR36843">
    <property type="entry name" value="HEME-DEPENDENT PEROXIDASE YWFI-RELATED"/>
    <property type="match status" value="1"/>
</dbReference>
<evidence type="ECO:0000256" key="2">
    <source>
        <dbReference type="ARBA" id="ARBA00022723"/>
    </source>
</evidence>
<accession>A0A154QL15</accession>
<dbReference type="Gene3D" id="3.30.70.1030">
    <property type="entry name" value="Apc35880, domain 1"/>
    <property type="match status" value="2"/>
</dbReference>
<keyword evidence="1" id="KW-0349">Heme</keyword>
<keyword evidence="5" id="KW-1185">Reference proteome</keyword>
<reference evidence="4 5" key="1">
    <citation type="journal article" date="2016" name="MBio">
        <title>Lateral Gene Transfer in a Heavy Metal-Contaminated-Groundwater Microbial Community.</title>
        <authorList>
            <person name="Hemme C.L."/>
            <person name="Green S.J."/>
            <person name="Rishishwar L."/>
            <person name="Prakash O."/>
            <person name="Pettenato A."/>
            <person name="Chakraborty R."/>
            <person name="Deutschbauer A.M."/>
            <person name="Van Nostrand J.D."/>
            <person name="Wu L."/>
            <person name="He Z."/>
            <person name="Jordan I.K."/>
            <person name="Hazen T.C."/>
            <person name="Arkin A.P."/>
            <person name="Kostka J.E."/>
            <person name="Zhou J."/>
        </authorList>
    </citation>
    <scope>NUCLEOTIDE SEQUENCE [LARGE SCALE GENOMIC DNA]</scope>
    <source>
        <strain evidence="4 5">FW104-T7</strain>
    </source>
</reference>
<dbReference type="RefSeq" id="WP_015448156.1">
    <property type="nucleotide sequence ID" value="NZ_LVJS01000016.1"/>
</dbReference>
<evidence type="ECO:0000313" key="5">
    <source>
        <dbReference type="Proteomes" id="UP000076131"/>
    </source>
</evidence>
<organism evidence="4 5">
    <name type="scientific">Rhodanobacter thiooxydans</name>
    <dbReference type="NCBI Taxonomy" id="416169"/>
    <lineage>
        <taxon>Bacteria</taxon>
        <taxon>Pseudomonadati</taxon>
        <taxon>Pseudomonadota</taxon>
        <taxon>Gammaproteobacteria</taxon>
        <taxon>Lysobacterales</taxon>
        <taxon>Rhodanobacteraceae</taxon>
        <taxon>Rhodanobacter</taxon>
    </lineage>
</organism>
<protein>
    <submittedName>
        <fullName evidence="4">Chlorite dismutase</fullName>
    </submittedName>
</protein>
<sequence length="222" mass="26193">MRTQYTAQLAIKYTSAWHESEKGDRIAAIKEVVDIFRKYEDRVGLRGTYVVQGFQAHTDILFWMFADHFNDIQDLQLEIRRSSFGRYITTPHAFTGVTKPFEFSEHPTSFAIGMRPREYLCFYPFIRKPEYYLLPKWERKALIGDHGDIGHEFTPDILTNGVYGFGLGDYEWLLTFETNDLQRLVDCVRKLRESKSRLYMQDEHPFIVGRYFELEAGLLQYG</sequence>
<keyword evidence="2" id="KW-0479">Metal-binding</keyword>
<dbReference type="PANTHER" id="PTHR36843:SF1">
    <property type="entry name" value="COPROHEME DECARBOXYLASE"/>
    <property type="match status" value="1"/>
</dbReference>
<dbReference type="InterPro" id="IPR011008">
    <property type="entry name" value="Dimeric_a/b-barrel"/>
</dbReference>
<dbReference type="Proteomes" id="UP000076131">
    <property type="component" value="Unassembled WGS sequence"/>
</dbReference>